<dbReference type="SMART" id="SM00220">
    <property type="entry name" value="S_TKc"/>
    <property type="match status" value="1"/>
</dbReference>
<evidence type="ECO:0000256" key="10">
    <source>
        <dbReference type="ARBA" id="ARBA00022729"/>
    </source>
</evidence>
<feature type="signal peptide" evidence="21">
    <location>
        <begin position="1"/>
        <end position="19"/>
    </location>
</feature>
<keyword evidence="24" id="KW-1185">Reference proteome</keyword>
<comment type="similarity">
    <text evidence="3">Belongs to the protein kinase superfamily. Ser/Thr protein kinase family.</text>
</comment>
<feature type="transmembrane region" description="Helical" evidence="20">
    <location>
        <begin position="547"/>
        <end position="570"/>
    </location>
</feature>
<dbReference type="Gene3D" id="3.30.200.20">
    <property type="entry name" value="Phosphorylase Kinase, domain 1"/>
    <property type="match status" value="1"/>
</dbReference>
<dbReference type="EC" id="2.7.11.1" evidence="4"/>
<evidence type="ECO:0000256" key="17">
    <source>
        <dbReference type="ARBA" id="ARBA00023170"/>
    </source>
</evidence>
<accession>A0A8T0S7M9</accession>
<evidence type="ECO:0000256" key="12">
    <source>
        <dbReference type="ARBA" id="ARBA00022741"/>
    </source>
</evidence>
<dbReference type="PROSITE" id="PS00108">
    <property type="entry name" value="PROTEIN_KINASE_ST"/>
    <property type="match status" value="1"/>
</dbReference>
<reference evidence="23" key="1">
    <citation type="submission" date="2020-05" db="EMBL/GenBank/DDBJ databases">
        <title>WGS assembly of Panicum virgatum.</title>
        <authorList>
            <person name="Lovell J.T."/>
            <person name="Jenkins J."/>
            <person name="Shu S."/>
            <person name="Juenger T.E."/>
            <person name="Schmutz J."/>
        </authorList>
    </citation>
    <scope>NUCLEOTIDE SEQUENCE</scope>
    <source>
        <strain evidence="23">AP13</strain>
    </source>
</reference>
<feature type="binding site" evidence="19">
    <location>
        <position position="649"/>
    </location>
    <ligand>
        <name>ATP</name>
        <dbReference type="ChEBI" id="CHEBI:30616"/>
    </ligand>
</feature>
<dbReference type="InterPro" id="IPR011009">
    <property type="entry name" value="Kinase-like_dom_sf"/>
</dbReference>
<dbReference type="CDD" id="cd14066">
    <property type="entry name" value="STKc_IRAK"/>
    <property type="match status" value="1"/>
</dbReference>
<protein>
    <recommendedName>
        <fullName evidence="4">non-specific serine/threonine protein kinase</fullName>
        <ecNumber evidence="4">2.7.11.1</ecNumber>
    </recommendedName>
</protein>
<dbReference type="AlphaFoldDB" id="A0A8T0S7M9"/>
<dbReference type="PANTHER" id="PTHR45974">
    <property type="entry name" value="RECEPTOR-LIKE PROTEIN 55"/>
    <property type="match status" value="1"/>
</dbReference>
<evidence type="ECO:0000259" key="22">
    <source>
        <dbReference type="PROSITE" id="PS50011"/>
    </source>
</evidence>
<evidence type="ECO:0000256" key="11">
    <source>
        <dbReference type="ARBA" id="ARBA00022737"/>
    </source>
</evidence>
<evidence type="ECO:0000256" key="18">
    <source>
        <dbReference type="ARBA" id="ARBA00023180"/>
    </source>
</evidence>
<dbReference type="Gene3D" id="3.80.10.10">
    <property type="entry name" value="Ribonuclease Inhibitor"/>
    <property type="match status" value="3"/>
</dbReference>
<gene>
    <name evidence="23" type="ORF">PVAP13_5NG557400</name>
</gene>
<name>A0A8T0S7M9_PANVG</name>
<proteinExistence type="inferred from homology"/>
<dbReference type="InterPro" id="IPR017441">
    <property type="entry name" value="Protein_kinase_ATP_BS"/>
</dbReference>
<keyword evidence="15 20" id="KW-1133">Transmembrane helix</keyword>
<evidence type="ECO:0000256" key="7">
    <source>
        <dbReference type="ARBA" id="ARBA00022614"/>
    </source>
</evidence>
<dbReference type="Gene3D" id="1.10.510.10">
    <property type="entry name" value="Transferase(Phosphotransferase) domain 1"/>
    <property type="match status" value="1"/>
</dbReference>
<dbReference type="GO" id="GO:0005886">
    <property type="term" value="C:plasma membrane"/>
    <property type="evidence" value="ECO:0007669"/>
    <property type="project" value="UniProtKB-SubCell"/>
</dbReference>
<keyword evidence="17" id="KW-0675">Receptor</keyword>
<feature type="chain" id="PRO_5035873928" description="non-specific serine/threonine protein kinase" evidence="21">
    <location>
        <begin position="20"/>
        <end position="950"/>
    </location>
</feature>
<keyword evidence="9 20" id="KW-0812">Transmembrane</keyword>
<evidence type="ECO:0000256" key="15">
    <source>
        <dbReference type="ARBA" id="ARBA00022989"/>
    </source>
</evidence>
<evidence type="ECO:0000256" key="4">
    <source>
        <dbReference type="ARBA" id="ARBA00012513"/>
    </source>
</evidence>
<keyword evidence="7" id="KW-0433">Leucine-rich repeat</keyword>
<dbReference type="Proteomes" id="UP000823388">
    <property type="component" value="Chromosome 5N"/>
</dbReference>
<evidence type="ECO:0000256" key="14">
    <source>
        <dbReference type="ARBA" id="ARBA00022840"/>
    </source>
</evidence>
<evidence type="ECO:0000256" key="8">
    <source>
        <dbReference type="ARBA" id="ARBA00022679"/>
    </source>
</evidence>
<evidence type="ECO:0000256" key="13">
    <source>
        <dbReference type="ARBA" id="ARBA00022777"/>
    </source>
</evidence>
<evidence type="ECO:0000256" key="20">
    <source>
        <dbReference type="SAM" id="Phobius"/>
    </source>
</evidence>
<dbReference type="FunFam" id="3.80.10.10:FF:000363">
    <property type="entry name" value="Leucine-rich repeat family protein"/>
    <property type="match status" value="1"/>
</dbReference>
<evidence type="ECO:0000256" key="21">
    <source>
        <dbReference type="SAM" id="SignalP"/>
    </source>
</evidence>
<dbReference type="PROSITE" id="PS50011">
    <property type="entry name" value="PROTEIN_KINASE_DOM"/>
    <property type="match status" value="1"/>
</dbReference>
<dbReference type="SUPFAM" id="SSF52058">
    <property type="entry name" value="L domain-like"/>
    <property type="match status" value="1"/>
</dbReference>
<dbReference type="EMBL" id="CM029046">
    <property type="protein sequence ID" value="KAG2592519.1"/>
    <property type="molecule type" value="Genomic_DNA"/>
</dbReference>
<keyword evidence="6" id="KW-0723">Serine/threonine-protein kinase</keyword>
<dbReference type="InterPro" id="IPR013210">
    <property type="entry name" value="LRR_N_plant-typ"/>
</dbReference>
<dbReference type="PROSITE" id="PS00107">
    <property type="entry name" value="PROTEIN_KINASE_ATP"/>
    <property type="match status" value="1"/>
</dbReference>
<comment type="caution">
    <text evidence="23">The sequence shown here is derived from an EMBL/GenBank/DDBJ whole genome shotgun (WGS) entry which is preliminary data.</text>
</comment>
<keyword evidence="16 20" id="KW-0472">Membrane</keyword>
<evidence type="ECO:0000256" key="5">
    <source>
        <dbReference type="ARBA" id="ARBA00022475"/>
    </source>
</evidence>
<keyword evidence="13" id="KW-0418">Kinase</keyword>
<dbReference type="InterPro" id="IPR000719">
    <property type="entry name" value="Prot_kinase_dom"/>
</dbReference>
<dbReference type="FunFam" id="3.30.200.20:FF:000328">
    <property type="entry name" value="Leucine-rich repeat protein kinase family protein"/>
    <property type="match status" value="1"/>
</dbReference>
<evidence type="ECO:0000256" key="1">
    <source>
        <dbReference type="ARBA" id="ARBA00004162"/>
    </source>
</evidence>
<dbReference type="InterPro" id="IPR032675">
    <property type="entry name" value="LRR_dom_sf"/>
</dbReference>
<keyword evidence="11" id="KW-0677">Repeat</keyword>
<dbReference type="PANTHER" id="PTHR45974:SF207">
    <property type="entry name" value="LEUCINE-RICH REPEAT PROTEIN KINASE FAMILY PROTEIN"/>
    <property type="match status" value="1"/>
</dbReference>
<dbReference type="GO" id="GO:0005524">
    <property type="term" value="F:ATP binding"/>
    <property type="evidence" value="ECO:0007669"/>
    <property type="project" value="UniProtKB-UniRule"/>
</dbReference>
<keyword evidence="12 19" id="KW-0547">Nucleotide-binding</keyword>
<dbReference type="FunFam" id="1.10.510.10:FF:000453">
    <property type="entry name" value="LRR receptor-like serine/threonine-protein kinase HSL2"/>
    <property type="match status" value="1"/>
</dbReference>
<dbReference type="Pfam" id="PF00560">
    <property type="entry name" value="LRR_1"/>
    <property type="match status" value="2"/>
</dbReference>
<evidence type="ECO:0000256" key="2">
    <source>
        <dbReference type="ARBA" id="ARBA00004479"/>
    </source>
</evidence>
<feature type="domain" description="Protein kinase" evidence="22">
    <location>
        <begin position="621"/>
        <end position="894"/>
    </location>
</feature>
<keyword evidence="14 19" id="KW-0067">ATP-binding</keyword>
<dbReference type="Pfam" id="PF07714">
    <property type="entry name" value="PK_Tyr_Ser-Thr"/>
    <property type="match status" value="1"/>
</dbReference>
<evidence type="ECO:0000256" key="16">
    <source>
        <dbReference type="ARBA" id="ARBA00023136"/>
    </source>
</evidence>
<dbReference type="InterPro" id="IPR008271">
    <property type="entry name" value="Ser/Thr_kinase_AS"/>
</dbReference>
<comment type="subcellular location">
    <subcellularLocation>
        <location evidence="1">Cell membrane</location>
        <topology evidence="1">Single-pass membrane protein</topology>
    </subcellularLocation>
    <subcellularLocation>
        <location evidence="2">Membrane</location>
        <topology evidence="2">Single-pass type I membrane protein</topology>
    </subcellularLocation>
</comment>
<dbReference type="FunFam" id="3.80.10.10:FF:000830">
    <property type="entry name" value="Predicted protein"/>
    <property type="match status" value="1"/>
</dbReference>
<organism evidence="23 24">
    <name type="scientific">Panicum virgatum</name>
    <name type="common">Blackwell switchgrass</name>
    <dbReference type="NCBI Taxonomy" id="38727"/>
    <lineage>
        <taxon>Eukaryota</taxon>
        <taxon>Viridiplantae</taxon>
        <taxon>Streptophyta</taxon>
        <taxon>Embryophyta</taxon>
        <taxon>Tracheophyta</taxon>
        <taxon>Spermatophyta</taxon>
        <taxon>Magnoliopsida</taxon>
        <taxon>Liliopsida</taxon>
        <taxon>Poales</taxon>
        <taxon>Poaceae</taxon>
        <taxon>PACMAD clade</taxon>
        <taxon>Panicoideae</taxon>
        <taxon>Panicodae</taxon>
        <taxon>Paniceae</taxon>
        <taxon>Panicinae</taxon>
        <taxon>Panicum</taxon>
        <taxon>Panicum sect. Hiantes</taxon>
    </lineage>
</organism>
<evidence type="ECO:0000256" key="19">
    <source>
        <dbReference type="PROSITE-ProRule" id="PRU10141"/>
    </source>
</evidence>
<dbReference type="SUPFAM" id="SSF56112">
    <property type="entry name" value="Protein kinase-like (PK-like)"/>
    <property type="match status" value="1"/>
</dbReference>
<evidence type="ECO:0000313" key="24">
    <source>
        <dbReference type="Proteomes" id="UP000823388"/>
    </source>
</evidence>
<sequence length="950" mass="103779">MQWLLLLFLLLVGLRPSFSQTNSQDVAALQALMNNWKNGPQSWTGSTDPCSSWDGISCSNGRVTEVRLPSMNLQGTLSEAIGQLSALTFLDLSNNLNLGGPLTPKIGNLKKLTTLILLGCSFSGNIPREIGNLSQLTFQALNSNKFTGGIPPTLGLLPNLIWLDMSANQLTGQIPVSPGLNQLVKAKHFHFSENQLTGPMSESLFNGNMNLVHVIFDNNNFTGPIPESLGEVISLQIIRLDHNRFSGPVPDSIGNLSNLMELSLANNLLNGTVPDLTSVTQLDYVDLSDNNFPNSPAPRWFSTLTSLNSIFMENDDLTGTIPSALFSLPNLQQVSLARNAFSGKLDMTGNISSQLRAVNLTNNQIIEADVTRYSNSLILSGNPVCFDNTSFCTLKQKQQVPYATNLGPCTAIPCPTDQSASPVTSQNCACTNPFQGLMIFRAPAFSDVTNPTMFQILESTLWLNLSLAPGSIALSNVEFSPGAPLTFTVKIFPVSGTSFNRSDVIRISTALGNQIFKAPTAFGPYSFIASTYFPGPSNKKSSMGKGAIIGTAIAGCVLFVGFILAAMYALRQRRIAKKAVERTTNPFASWGAGGTDNGDAPQLKGARYFSFEELKKCTNNFSEINEIGSGGYGKVYKGTLANGQIAAIKRAQQGSMQGVAEFKNEIELLSRVHHKNLVSLVGFCYEQGEQMLVYEYIPYGTLRENLMGKGVSLDWKKRLRIAIGSAKGLAYLHELADPPIIHRDIKSTNILLDESLNAKVADFGLSKLVSDTQKGHVSTQVKGTLGYLDPEYYMTQQLSEKSDVYSFGVVLLELITARQPIEKGRYIVREIRTAIDQYDQEYYGLKGLIDPKIQDSAKLIGFRRFVQLAMECVEESGVDRPTMNDVVKELETIIQNEGAQLLNSVSLSVENFGDAKYQDPYAEHLPMNDESSSNTFDYNSVYSYSAVQPK</sequence>
<keyword evidence="8" id="KW-0808">Transferase</keyword>
<dbReference type="Pfam" id="PF08263">
    <property type="entry name" value="LRRNT_2"/>
    <property type="match status" value="1"/>
</dbReference>
<dbReference type="InterPro" id="IPR001245">
    <property type="entry name" value="Ser-Thr/Tyr_kinase_cat_dom"/>
</dbReference>
<evidence type="ECO:0000256" key="9">
    <source>
        <dbReference type="ARBA" id="ARBA00022692"/>
    </source>
</evidence>
<keyword evidence="5" id="KW-1003">Cell membrane</keyword>
<keyword evidence="18" id="KW-0325">Glycoprotein</keyword>
<evidence type="ECO:0000313" key="23">
    <source>
        <dbReference type="EMBL" id="KAG2592519.1"/>
    </source>
</evidence>
<dbReference type="InterPro" id="IPR001611">
    <property type="entry name" value="Leu-rich_rpt"/>
</dbReference>
<dbReference type="GO" id="GO:0004674">
    <property type="term" value="F:protein serine/threonine kinase activity"/>
    <property type="evidence" value="ECO:0007669"/>
    <property type="project" value="UniProtKB-KW"/>
</dbReference>
<keyword evidence="10 21" id="KW-0732">Signal</keyword>
<evidence type="ECO:0000256" key="6">
    <source>
        <dbReference type="ARBA" id="ARBA00022527"/>
    </source>
</evidence>
<evidence type="ECO:0000256" key="3">
    <source>
        <dbReference type="ARBA" id="ARBA00008684"/>
    </source>
</evidence>